<keyword evidence="1" id="KW-0255">Endonuclease</keyword>
<dbReference type="RefSeq" id="YP_006561151.1">
    <property type="nucleotide sequence ID" value="NC_018283.1"/>
</dbReference>
<dbReference type="GO" id="GO:0009036">
    <property type="term" value="F:type II site-specific deoxyribonuclease activity"/>
    <property type="evidence" value="ECO:0007669"/>
    <property type="project" value="UniProtKB-UniRule"/>
</dbReference>
<dbReference type="Pfam" id="PF05876">
    <property type="entry name" value="GpA_ATPase"/>
    <property type="match status" value="1"/>
</dbReference>
<dbReference type="EC" id="3.1.21.4" evidence="1"/>
<dbReference type="GO" id="GO:0030430">
    <property type="term" value="C:host cell cytoplasm"/>
    <property type="evidence" value="ECO:0007669"/>
    <property type="project" value="UniProtKB-SubCell"/>
</dbReference>
<sequence>MVWYMVEPMNELAARDKKGVVFVGSAQSSKTQSLILNWLGYTVTVDPMDMIIYSPTKGAARDFSMRRVDRMHRDSPKIGSRLLKQRDADNKFDKLYDSGIMLTLSHPSVTEFAGRPIPRVALTDYDRMDDDIGGDGSPFDLASKRTTTFGSFAMTLAESSPSKPITDPKHIPRTKHEAPPATGILGLYNRGDRRRRYWPCPDCGEYFEPNFKMMRWDTEATNYVSAGESARLHCPHCDYPIHPDQRNECDMWGEWIKDGQSIDANGVIHGEDPRASIASFWLNGVIASFISWKDLVINYLVAEEEYRRTGSEESLKKFYNNDLGEPYLPKSLASERLPEVLKKRAEPLPVEDAEDDEEMVQRFVQDDRDAFRPMVPIGVRFLVATVDVQKNMFVVQVKGVLPGDPYDTVLIDRFNIVKSRRLDDSGEHLWVKPASYLADWDRITEEVLDRSYPLADGSGRRMMIKMTGCDSGGKAGVTTNAYNYYRKLRAEGYSGRFHLVKGDPTPGAPRTRISYPDANRKDRFAAARGDVPVLMLNSNALKDALAGRLECVEPGKGFYRMADWLPDFVYTELCVEVRTTKGWENPTSSRNEAWDLSYYCLGLCASPLLLIEQMKWDNPPAWAAEWDSNSLVTAPDAKTRFVREQSSNFDFGKLAANMA</sequence>
<dbReference type="EC" id="3.6.4.-" evidence="1"/>
<protein>
    <recommendedName>
        <fullName evidence="1">Terminase, large subunit</fullName>
    </recommendedName>
    <alternativeName>
        <fullName evidence="1">DNA-packaging protein</fullName>
    </alternativeName>
    <alternativeName>
        <fullName evidence="1">Large terminase protein</fullName>
    </alternativeName>
    <domain>
        <recommendedName>
            <fullName evidence="1">Endonuclease</fullName>
            <ecNumber evidence="1">3.1.21.4</ecNumber>
        </recommendedName>
    </domain>
    <domain>
        <recommendedName>
            <fullName evidence="1">ATPase</fullName>
            <ecNumber evidence="1">3.6.4.-</ecNumber>
        </recommendedName>
    </domain>
</protein>
<dbReference type="OrthoDB" id="1023at10239"/>
<comment type="caution">
    <text evidence="1">Lacks conserved residue(s) required for the propagation of feature annotation.</text>
</comment>
<comment type="similarity">
    <text evidence="1">Belongs to the lambdavirus large terminase family.</text>
</comment>
<dbReference type="InterPro" id="IPR051220">
    <property type="entry name" value="TFA_Chaperone"/>
</dbReference>
<comment type="function">
    <text evidence="1">The terminase large subunit acts as an ATP driven molecular motor necessary for viral DNA translocation into empty capsids and as an endonuclease that cuts the viral genome from the concetamer to initiate and to end the packaging reaction. The terminase lies at a unique vertex of the procapsid and is composed of two subunits, a small terminase subunit involved in viral DNA recognition, and a large terminase subunit possessing endonucleolytic and ATPase activities (DNA maturation and packaging). The endonuclease activity cleaves the viral DNA generating 5'overhangs. The strand separation activity separates the cohesive ends generating the single-stranded 'sticky' ends of the mature genome. The DNA-terminase complex binds to the portal of the procapsid thereby activating the translocase activity of the terminase. The terminase packages the viral DNA into the procapsid until the next concatemer reaches the complex. The downstream site is then cut generating the mature right end of the genome, the heterotrimer undocks from the DNA-filled head and remains bound to the left end of concatemer's next genome.</text>
</comment>
<comment type="catalytic activity">
    <reaction evidence="1">
        <text>Endonucleolytic cleavage of DNA to give specific double-stranded fragments with terminal 5'-phosphates.</text>
        <dbReference type="EC" id="3.1.21.4"/>
    </reaction>
</comment>
<dbReference type="EMBL" id="JN564907">
    <property type="protein sequence ID" value="AEY69577.1"/>
    <property type="molecule type" value="Genomic_DNA"/>
</dbReference>
<organism evidence="5 6">
    <name type="scientific">Burkholderia phage vB_BceS_AH2</name>
    <dbReference type="NCBI Taxonomy" id="1133022"/>
    <lineage>
        <taxon>Viruses</taxon>
        <taxon>Duplodnaviria</taxon>
        <taxon>Heunggongvirae</taxon>
        <taxon>Uroviricota</taxon>
        <taxon>Caudoviricetes</taxon>
        <taxon>Casjensviridae</taxon>
        <taxon>Ahduovirus</taxon>
        <taxon>Ahduovirus AH2</taxon>
        <taxon>Burkholderia virus AH2</taxon>
    </lineage>
</organism>
<dbReference type="GO" id="GO:0005524">
    <property type="term" value="F:ATP binding"/>
    <property type="evidence" value="ECO:0007669"/>
    <property type="project" value="UniProtKB-UniRule"/>
</dbReference>
<keyword evidence="1" id="KW-0547">Nucleotide-binding</keyword>
<reference evidence="5 6" key="1">
    <citation type="journal article" date="2012" name="BMC Genomics">
        <title>Comparative analysis of two phenotypically-similar but genomically-distinct Burkholderia cenocepacia-specific bacteriophages.</title>
        <authorList>
            <person name="Lynch K.H."/>
            <person name="Stothard P."/>
            <person name="Dennis J.J."/>
        </authorList>
    </citation>
    <scope>NUCLEOTIDE SEQUENCE [LARGE SCALE GENOMIC DNA]</scope>
</reference>
<evidence type="ECO:0000259" key="4">
    <source>
        <dbReference type="Pfam" id="PF20454"/>
    </source>
</evidence>
<feature type="binding site" evidence="1">
    <location>
        <position position="387"/>
    </location>
    <ligand>
        <name>Mg(2+)</name>
        <dbReference type="ChEBI" id="CHEBI:18420"/>
        <note>catalytic; for nuclease activity</note>
    </ligand>
</feature>
<name>I6NSH2_9CAUD</name>
<dbReference type="GO" id="GO:0019073">
    <property type="term" value="P:viral DNA genome packaging"/>
    <property type="evidence" value="ECO:0007669"/>
    <property type="project" value="UniProtKB-UniRule"/>
</dbReference>
<keyword evidence="1" id="KW-0231">Viral genome packaging</keyword>
<feature type="compositionally biased region" description="Basic and acidic residues" evidence="2">
    <location>
        <begin position="166"/>
        <end position="178"/>
    </location>
</feature>
<dbReference type="GeneID" id="13405247"/>
<feature type="domain" description="Phage terminase large subunit GpA ATPase" evidence="3">
    <location>
        <begin position="4"/>
        <end position="255"/>
    </location>
</feature>
<comment type="subcellular location">
    <subcellularLocation>
        <location evidence="1">Host cytoplasm</location>
    </subcellularLocation>
    <text evidence="1">The terminase lies at a unique vertex of the procapsid during viral DNA packaging.</text>
</comment>
<evidence type="ECO:0000259" key="3">
    <source>
        <dbReference type="Pfam" id="PF05876"/>
    </source>
</evidence>
<keyword evidence="1" id="KW-0460">Magnesium</keyword>
<dbReference type="GO" id="GO:0098009">
    <property type="term" value="C:viral terminase, large subunit"/>
    <property type="evidence" value="ECO:0007669"/>
    <property type="project" value="UniProtKB-UniRule"/>
</dbReference>
<keyword evidence="1" id="KW-0378">Hydrolase</keyword>
<dbReference type="GO" id="GO:0016887">
    <property type="term" value="F:ATP hydrolysis activity"/>
    <property type="evidence" value="ECO:0007669"/>
    <property type="project" value="UniProtKB-UniRule"/>
</dbReference>
<dbReference type="KEGG" id="vg:13405247"/>
<keyword evidence="6" id="KW-1185">Reference proteome</keyword>
<feature type="region of interest" description="Disordered" evidence="2">
    <location>
        <begin position="158"/>
        <end position="182"/>
    </location>
</feature>
<keyword evidence="1" id="KW-0067">ATP-binding</keyword>
<evidence type="ECO:0000256" key="2">
    <source>
        <dbReference type="SAM" id="MobiDB-lite"/>
    </source>
</evidence>
<dbReference type="Pfam" id="PF20454">
    <property type="entry name" value="GpA_nuclease"/>
    <property type="match status" value="1"/>
</dbReference>
<comment type="cofactor">
    <cofactor evidence="1">
        <name>Mg(2+)</name>
        <dbReference type="ChEBI" id="CHEBI:18420"/>
    </cofactor>
</comment>
<dbReference type="PANTHER" id="PTHR34413:SF2">
    <property type="entry name" value="PROPHAGE TAIL FIBER ASSEMBLY PROTEIN HOMOLOG TFAE-RELATED"/>
    <property type="match status" value="1"/>
</dbReference>
<accession>I6NSH2</accession>
<dbReference type="Proteomes" id="UP000009012">
    <property type="component" value="Segment"/>
</dbReference>
<comment type="subunit">
    <text evidence="1">Interacts (via N-terminus) with the terminase small subunit (via C-terminus); the active complex is probably heterooligomeric. Interacts (via C-terminus) with the portal protein; this interaction allows the packaging of viral DNA.</text>
</comment>
<keyword evidence="1" id="KW-1188">Viral release from host cell</keyword>
<dbReference type="InterPro" id="IPR008866">
    <property type="entry name" value="Phage_lambda_GpA-like"/>
</dbReference>
<evidence type="ECO:0000313" key="6">
    <source>
        <dbReference type="Proteomes" id="UP000009012"/>
    </source>
</evidence>
<gene>
    <name evidence="5" type="ORF">AH2_00067</name>
</gene>
<evidence type="ECO:0000256" key="1">
    <source>
        <dbReference type="HAMAP-Rule" id="MF_04144"/>
    </source>
</evidence>
<dbReference type="PANTHER" id="PTHR34413">
    <property type="entry name" value="PROPHAGE TAIL FIBER ASSEMBLY PROTEIN HOMOLOG TFAE-RELATED-RELATED"/>
    <property type="match status" value="1"/>
</dbReference>
<keyword evidence="1" id="KW-0540">Nuclease</keyword>
<dbReference type="InterPro" id="IPR046454">
    <property type="entry name" value="GpA_endonuclease"/>
</dbReference>
<comment type="domain">
    <text evidence="1">The N-terminus is involved in the formation of the heterotrimer with the small subunit. The N-terminus part contains the translocase activity involved in DNA packaging. At the N-terminus, there is a high affinity ATPase center that is probably needed for the packaging activity. The Walker A motif of the ATPase center is responsible for interacting with the ATP phosphate and the Q motif governs force generation and the interaction with DNA. The C-terminus contains the site specific endonuclease (cos-cleavage) and strand separation activities required for genome maturation. A second ATPase catalytic site regulates the genome maturation. The C-terminus very end is involved in binding to the procapsid. Contains a basic leucine zipper (bZIP) that may be involved in the formation of the terminase.</text>
</comment>
<proteinExistence type="inferred from homology"/>
<keyword evidence="1" id="KW-1035">Host cytoplasm</keyword>
<dbReference type="HAMAP" id="MF_04144">
    <property type="entry name" value="TERL_LAMBDA"/>
    <property type="match status" value="1"/>
</dbReference>
<feature type="domain" description="Terminase large subunit GpA endonuclease" evidence="4">
    <location>
        <begin position="277"/>
        <end position="603"/>
    </location>
</feature>
<evidence type="ECO:0000313" key="5">
    <source>
        <dbReference type="EMBL" id="AEY69577.1"/>
    </source>
</evidence>
<dbReference type="InterPro" id="IPR046453">
    <property type="entry name" value="GpA_ATPase"/>
</dbReference>
<dbReference type="GO" id="GO:0046872">
    <property type="term" value="F:metal ion binding"/>
    <property type="evidence" value="ECO:0007669"/>
    <property type="project" value="UniProtKB-UniRule"/>
</dbReference>
<keyword evidence="1" id="KW-0479">Metal-binding</keyword>